<keyword evidence="3" id="KW-1185">Reference proteome</keyword>
<gene>
    <name evidence="2" type="ordered locus">Aboo_0031</name>
</gene>
<reference evidence="2" key="1">
    <citation type="submission" date="2010-02" db="EMBL/GenBank/DDBJ databases">
        <title>Complete sequence of Aciduliprofundum boonei T469.</title>
        <authorList>
            <consortium name="US DOE Joint Genome Institute"/>
            <person name="Lucas S."/>
            <person name="Copeland A."/>
            <person name="Lapidus A."/>
            <person name="Cheng J.-F."/>
            <person name="Bruce D."/>
            <person name="Goodwin L."/>
            <person name="Pitluck S."/>
            <person name="Saunders E."/>
            <person name="Detter J.C."/>
            <person name="Han C."/>
            <person name="Tapia R."/>
            <person name="Land M."/>
            <person name="Hauser L."/>
            <person name="Kyrpides N."/>
            <person name="Mikhailova N."/>
            <person name="Flores G."/>
            <person name="Reysenbach A.-L."/>
            <person name="Woyke T."/>
        </authorList>
    </citation>
    <scope>NUCLEOTIDE SEQUENCE</scope>
    <source>
        <strain evidence="2">T469</strain>
    </source>
</reference>
<name>D3TBA8_ACIB4</name>
<dbReference type="Pfam" id="PF03819">
    <property type="entry name" value="MazG"/>
    <property type="match status" value="1"/>
</dbReference>
<evidence type="ECO:0000313" key="2">
    <source>
        <dbReference type="EMBL" id="ADD07843.1"/>
    </source>
</evidence>
<protein>
    <submittedName>
        <fullName evidence="2">MazG nucleotide pyrophosphohydrolase</fullName>
    </submittedName>
</protein>
<dbReference type="EMBL" id="CP001941">
    <property type="protein sequence ID" value="ADD07843.1"/>
    <property type="molecule type" value="Genomic_DNA"/>
</dbReference>
<dbReference type="PANTHER" id="PTHR42702">
    <property type="entry name" value="NUCLEOTIDE PYROPHOSPHOHYDROLASE"/>
    <property type="match status" value="1"/>
</dbReference>
<proteinExistence type="predicted"/>
<evidence type="ECO:0000313" key="3">
    <source>
        <dbReference type="Proteomes" id="UP000001400"/>
    </source>
</evidence>
<dbReference type="Gene3D" id="1.10.287.1080">
    <property type="entry name" value="MazG-like"/>
    <property type="match status" value="1"/>
</dbReference>
<dbReference type="SUPFAM" id="SSF101386">
    <property type="entry name" value="all-alpha NTP pyrophosphatases"/>
    <property type="match status" value="1"/>
</dbReference>
<sequence length="84" mass="9591">MEIKEAQKIIEEVYGEKDRERGVYADLVWLGEELGELFKAVRENKSIEEEVADVFAWLLSVANVLGIDVEEAFKMKYLTSQGPP</sequence>
<dbReference type="AlphaFoldDB" id="D3TBA8"/>
<dbReference type="PANTHER" id="PTHR42702:SF1">
    <property type="entry name" value="REGULATORY PROTEIN FOR BETA-LACTAMASE"/>
    <property type="match status" value="1"/>
</dbReference>
<dbReference type="HOGENOM" id="CLU_166059_1_0_2"/>
<evidence type="ECO:0000259" key="1">
    <source>
        <dbReference type="Pfam" id="PF03819"/>
    </source>
</evidence>
<accession>D3TBA8</accession>
<organism evidence="2 3">
    <name type="scientific">Aciduliprofundum boonei (strain DSM 19572 / T469)</name>
    <dbReference type="NCBI Taxonomy" id="439481"/>
    <lineage>
        <taxon>Archaea</taxon>
        <taxon>Methanobacteriati</taxon>
        <taxon>Thermoplasmatota</taxon>
        <taxon>DHVE2 group</taxon>
        <taxon>Candidatus Aciduliprofundum</taxon>
    </lineage>
</organism>
<dbReference type="CDD" id="cd11535">
    <property type="entry name" value="NTP-PPase_SsMazG"/>
    <property type="match status" value="1"/>
</dbReference>
<dbReference type="KEGG" id="abi:Aboo_0031"/>
<dbReference type="Proteomes" id="UP000001400">
    <property type="component" value="Chromosome"/>
</dbReference>
<dbReference type="GeneID" id="8826965"/>
<dbReference type="InterPro" id="IPR004518">
    <property type="entry name" value="MazG-like_dom"/>
</dbReference>
<dbReference type="RefSeq" id="WP_012997022.1">
    <property type="nucleotide sequence ID" value="NC_013926.1"/>
</dbReference>
<feature type="domain" description="NTP pyrophosphohydrolase MazG-like" evidence="1">
    <location>
        <begin position="29"/>
        <end position="74"/>
    </location>
</feature>